<keyword evidence="5" id="KW-1185">Reference proteome</keyword>
<dbReference type="Gene3D" id="1.20.1050.10">
    <property type="match status" value="1"/>
</dbReference>
<keyword evidence="4" id="KW-0808">Transferase</keyword>
<dbReference type="CDD" id="cd03051">
    <property type="entry name" value="GST_N_GTT2_like"/>
    <property type="match status" value="1"/>
</dbReference>
<dbReference type="PANTHER" id="PTHR44051">
    <property type="entry name" value="GLUTATHIONE S-TRANSFERASE-RELATED"/>
    <property type="match status" value="1"/>
</dbReference>
<dbReference type="InterPro" id="IPR034345">
    <property type="entry name" value="Gtt2-like_N"/>
</dbReference>
<feature type="domain" description="GST C-terminal" evidence="3">
    <location>
        <begin position="87"/>
        <end position="203"/>
    </location>
</feature>
<gene>
    <name evidence="4" type="ORF">BHK69_13825</name>
</gene>
<evidence type="ECO:0000313" key="4">
    <source>
        <dbReference type="EMBL" id="AOO84454.1"/>
    </source>
</evidence>
<feature type="domain" description="GST N-terminal" evidence="2">
    <location>
        <begin position="1"/>
        <end position="82"/>
    </location>
</feature>
<dbReference type="STRING" id="1526658.BHK69_13825"/>
<comment type="similarity">
    <text evidence="1">Belongs to the GST superfamily.</text>
</comment>
<dbReference type="InterPro" id="IPR004046">
    <property type="entry name" value="GST_C"/>
</dbReference>
<dbReference type="SUPFAM" id="SSF47616">
    <property type="entry name" value="GST C-terminal domain-like"/>
    <property type="match status" value="1"/>
</dbReference>
<dbReference type="InterPro" id="IPR004045">
    <property type="entry name" value="Glutathione_S-Trfase_N"/>
</dbReference>
<name>A0A1D7UAX7_9HYPH</name>
<dbReference type="AlphaFoldDB" id="A0A1D7UAX7"/>
<evidence type="ECO:0000256" key="1">
    <source>
        <dbReference type="RuleBase" id="RU003494"/>
    </source>
</evidence>
<dbReference type="InterPro" id="IPR040079">
    <property type="entry name" value="Glutathione_S-Trfase"/>
</dbReference>
<dbReference type="InterPro" id="IPR010987">
    <property type="entry name" value="Glutathione-S-Trfase_C-like"/>
</dbReference>
<organism evidence="4 5">
    <name type="scientific">Bosea vaviloviae</name>
    <dbReference type="NCBI Taxonomy" id="1526658"/>
    <lineage>
        <taxon>Bacteria</taxon>
        <taxon>Pseudomonadati</taxon>
        <taxon>Pseudomonadota</taxon>
        <taxon>Alphaproteobacteria</taxon>
        <taxon>Hyphomicrobiales</taxon>
        <taxon>Boseaceae</taxon>
        <taxon>Bosea</taxon>
    </lineage>
</organism>
<evidence type="ECO:0000313" key="5">
    <source>
        <dbReference type="Proteomes" id="UP000094969"/>
    </source>
</evidence>
<sequence>MKLYDGGRAPNPRRVRIFFAEKGIALPELVPVDIAKREHRSESFTRLNPLQRLPVLELDDGTALAETIAICRYIESLHPQPPLFGVDPKQQALAEMWNRRVELGLFNSVSAVFRHSHPSMAELEEQVPEWAEANREQIEDHLWILELQLAGNRFVCGENLTVADITAGIAIDFMKPSRISLPEDFVHIRRWHAEISARPSWKA</sequence>
<dbReference type="SFLD" id="SFLDG00358">
    <property type="entry name" value="Main_(cytGST)"/>
    <property type="match status" value="1"/>
</dbReference>
<dbReference type="KEGG" id="bvv:BHK69_13825"/>
<dbReference type="PROSITE" id="PS50404">
    <property type="entry name" value="GST_NTER"/>
    <property type="match status" value="1"/>
</dbReference>
<reference evidence="4 5" key="1">
    <citation type="journal article" date="2015" name="Antonie Van Leeuwenhoek">
        <title>Bosea vaviloviae sp. nov., a new species of slow-growing rhizobia isolated from nodules of the relict species Vavilovia formosa (Stev.) Fed.</title>
        <authorList>
            <person name="Safronova V.I."/>
            <person name="Kuznetsova I.G."/>
            <person name="Sazanova A.L."/>
            <person name="Kimeklis A.K."/>
            <person name="Belimov A.A."/>
            <person name="Andronov E.E."/>
            <person name="Pinaev A.G."/>
            <person name="Chizhevskaya E.P."/>
            <person name="Pukhaev A.R."/>
            <person name="Popov K.P."/>
            <person name="Willems A."/>
            <person name="Tikhonovich I.A."/>
        </authorList>
    </citation>
    <scope>NUCLEOTIDE SEQUENCE [LARGE SCALE GENOMIC DNA]</scope>
    <source>
        <strain evidence="4 5">Vaf18</strain>
    </source>
</reference>
<protein>
    <submittedName>
        <fullName evidence="4">Glutathione S-transferase</fullName>
    </submittedName>
</protein>
<dbReference type="GO" id="GO:0016740">
    <property type="term" value="F:transferase activity"/>
    <property type="evidence" value="ECO:0007669"/>
    <property type="project" value="UniProtKB-KW"/>
</dbReference>
<dbReference type="Pfam" id="PF02798">
    <property type="entry name" value="GST_N"/>
    <property type="match status" value="1"/>
</dbReference>
<dbReference type="Proteomes" id="UP000094969">
    <property type="component" value="Chromosome"/>
</dbReference>
<evidence type="ECO:0000259" key="2">
    <source>
        <dbReference type="PROSITE" id="PS50404"/>
    </source>
</evidence>
<dbReference type="PROSITE" id="PS50405">
    <property type="entry name" value="GST_CTER"/>
    <property type="match status" value="1"/>
</dbReference>
<dbReference type="Gene3D" id="3.40.30.10">
    <property type="entry name" value="Glutaredoxin"/>
    <property type="match status" value="1"/>
</dbReference>
<proteinExistence type="inferred from homology"/>
<dbReference type="PANTHER" id="PTHR44051:SF8">
    <property type="entry name" value="GLUTATHIONE S-TRANSFERASE GSTA"/>
    <property type="match status" value="1"/>
</dbReference>
<dbReference type="RefSeq" id="WP_069693641.1">
    <property type="nucleotide sequence ID" value="NZ_CP017147.1"/>
</dbReference>
<dbReference type="SFLD" id="SFLDS00019">
    <property type="entry name" value="Glutathione_Transferase_(cytos"/>
    <property type="match status" value="1"/>
</dbReference>
<dbReference type="EMBL" id="CP017147">
    <property type="protein sequence ID" value="AOO84454.1"/>
    <property type="molecule type" value="Genomic_DNA"/>
</dbReference>
<dbReference type="InterPro" id="IPR036282">
    <property type="entry name" value="Glutathione-S-Trfase_C_sf"/>
</dbReference>
<evidence type="ECO:0000259" key="3">
    <source>
        <dbReference type="PROSITE" id="PS50405"/>
    </source>
</evidence>
<dbReference type="InterPro" id="IPR036249">
    <property type="entry name" value="Thioredoxin-like_sf"/>
</dbReference>
<dbReference type="SUPFAM" id="SSF52833">
    <property type="entry name" value="Thioredoxin-like"/>
    <property type="match status" value="1"/>
</dbReference>
<dbReference type="OrthoDB" id="5293590at2"/>
<accession>A0A1D7UAX7</accession>
<dbReference type="Pfam" id="PF00043">
    <property type="entry name" value="GST_C"/>
    <property type="match status" value="1"/>
</dbReference>